<dbReference type="SMART" id="SM00448">
    <property type="entry name" value="REC"/>
    <property type="match status" value="1"/>
</dbReference>
<proteinExistence type="predicted"/>
<sequence>MSVGTSSQNNTKFLIVDDNNLDFEKITRSLARLKIENEILRAHDGIEALAILRNEVPDTLLKMPYIVLLDINMPRMSGIELLAEMRADSRLSSTPVFILTTSDHPDDIVNAHNFNVAGYIIKPVQKEQMLDALSALNVFWRLCEYPME</sequence>
<dbReference type="PANTHER" id="PTHR44520:SF2">
    <property type="entry name" value="RESPONSE REGULATOR RCP1"/>
    <property type="match status" value="1"/>
</dbReference>
<dbReference type="PANTHER" id="PTHR44520">
    <property type="entry name" value="RESPONSE REGULATOR RCP1-RELATED"/>
    <property type="match status" value="1"/>
</dbReference>
<protein>
    <submittedName>
        <fullName evidence="3">Response regulator rcp1</fullName>
    </submittedName>
</protein>
<feature type="domain" description="Response regulatory" evidence="2">
    <location>
        <begin position="12"/>
        <end position="137"/>
    </location>
</feature>
<evidence type="ECO:0000259" key="2">
    <source>
        <dbReference type="PROSITE" id="PS50110"/>
    </source>
</evidence>
<dbReference type="Gene3D" id="3.40.50.2300">
    <property type="match status" value="1"/>
</dbReference>
<dbReference type="SUPFAM" id="SSF52172">
    <property type="entry name" value="CheY-like"/>
    <property type="match status" value="1"/>
</dbReference>
<organism evidence="3 4">
    <name type="scientific">Pacificibacter marinus</name>
    <dbReference type="NCBI Taxonomy" id="658057"/>
    <lineage>
        <taxon>Bacteria</taxon>
        <taxon>Pseudomonadati</taxon>
        <taxon>Pseudomonadota</taxon>
        <taxon>Alphaproteobacteria</taxon>
        <taxon>Rhodobacterales</taxon>
        <taxon>Roseobacteraceae</taxon>
        <taxon>Pacificibacter</taxon>
    </lineage>
</organism>
<keyword evidence="1" id="KW-0597">Phosphoprotein</keyword>
<dbReference type="AlphaFoldDB" id="A0A1Y5SKN9"/>
<dbReference type="CDD" id="cd17557">
    <property type="entry name" value="REC_Rcp-like"/>
    <property type="match status" value="1"/>
</dbReference>
<name>A0A1Y5SKN9_9RHOB</name>
<feature type="modified residue" description="4-aspartylphosphate" evidence="1">
    <location>
        <position position="70"/>
    </location>
</feature>
<dbReference type="OrthoDB" id="7326651at2"/>
<dbReference type="Pfam" id="PF00072">
    <property type="entry name" value="Response_reg"/>
    <property type="match status" value="1"/>
</dbReference>
<keyword evidence="4" id="KW-1185">Reference proteome</keyword>
<reference evidence="3 4" key="1">
    <citation type="submission" date="2017-03" db="EMBL/GenBank/DDBJ databases">
        <authorList>
            <person name="Afonso C.L."/>
            <person name="Miller P.J."/>
            <person name="Scott M.A."/>
            <person name="Spackman E."/>
            <person name="Goraichik I."/>
            <person name="Dimitrov K.M."/>
            <person name="Suarez D.L."/>
            <person name="Swayne D.E."/>
        </authorList>
    </citation>
    <scope>NUCLEOTIDE SEQUENCE [LARGE SCALE GENOMIC DNA]</scope>
    <source>
        <strain evidence="3 4">CECT 7971</strain>
    </source>
</reference>
<evidence type="ECO:0000313" key="3">
    <source>
        <dbReference type="EMBL" id="SLN43039.1"/>
    </source>
</evidence>
<dbReference type="RefSeq" id="WP_085849199.1">
    <property type="nucleotide sequence ID" value="NZ_FWFW01000005.1"/>
</dbReference>
<dbReference type="PROSITE" id="PS50110">
    <property type="entry name" value="RESPONSE_REGULATORY"/>
    <property type="match status" value="1"/>
</dbReference>
<dbReference type="EMBL" id="FWFW01000005">
    <property type="protein sequence ID" value="SLN43039.1"/>
    <property type="molecule type" value="Genomic_DNA"/>
</dbReference>
<dbReference type="GO" id="GO:0000160">
    <property type="term" value="P:phosphorelay signal transduction system"/>
    <property type="evidence" value="ECO:0007669"/>
    <property type="project" value="InterPro"/>
</dbReference>
<evidence type="ECO:0000313" key="4">
    <source>
        <dbReference type="Proteomes" id="UP000193307"/>
    </source>
</evidence>
<gene>
    <name evidence="3" type="primary">rcp1</name>
    <name evidence="3" type="ORF">PAM7971_02076</name>
</gene>
<dbReference type="InterPro" id="IPR052893">
    <property type="entry name" value="TCS_response_regulator"/>
</dbReference>
<dbReference type="InterPro" id="IPR011006">
    <property type="entry name" value="CheY-like_superfamily"/>
</dbReference>
<dbReference type="Proteomes" id="UP000193307">
    <property type="component" value="Unassembled WGS sequence"/>
</dbReference>
<dbReference type="STRING" id="658057.SAMN04488032_1321"/>
<evidence type="ECO:0000256" key="1">
    <source>
        <dbReference type="PROSITE-ProRule" id="PRU00169"/>
    </source>
</evidence>
<accession>A0A1Y5SKN9</accession>
<dbReference type="InterPro" id="IPR001789">
    <property type="entry name" value="Sig_transdc_resp-reg_receiver"/>
</dbReference>